<dbReference type="STRING" id="764298.STRMA_0865"/>
<accession>G5JVK9</accession>
<evidence type="ECO:0000313" key="1">
    <source>
        <dbReference type="EMBL" id="EHJ52897.1"/>
    </source>
</evidence>
<dbReference type="EMBL" id="AEUW02000001">
    <property type="protein sequence ID" value="EHJ52897.1"/>
    <property type="molecule type" value="Genomic_DNA"/>
</dbReference>
<dbReference type="RefSeq" id="WP_003081489.1">
    <property type="nucleotide sequence ID" value="NZ_AEUW02000001.1"/>
</dbReference>
<dbReference type="InterPro" id="IPR012505">
    <property type="entry name" value="YbbR"/>
</dbReference>
<reference evidence="1 2" key="1">
    <citation type="journal article" date="2014" name="Int. J. Syst. Evol. Microbiol.">
        <title>Phylogenomics and the dynamic genome evolution of the genus Streptococcus.</title>
        <authorList>
            <consortium name="The Broad Institute Genome Sequencing Platform"/>
            <person name="Richards V.P."/>
            <person name="Palmer S.R."/>
            <person name="Pavinski Bitar P.D."/>
            <person name="Qin X."/>
            <person name="Weinstock G.M."/>
            <person name="Highlander S.K."/>
            <person name="Town C.D."/>
            <person name="Burne R.A."/>
            <person name="Stanhope M.J."/>
        </authorList>
    </citation>
    <scope>NUCLEOTIDE SEQUENCE [LARGE SCALE GENOMIC DNA]</scope>
    <source>
        <strain evidence="1 2">NCTC 11558</strain>
    </source>
</reference>
<dbReference type="PANTHER" id="PTHR37804:SF1">
    <property type="entry name" value="CDAA REGULATORY PROTEIN CDAR"/>
    <property type="match status" value="1"/>
</dbReference>
<sequence length="319" mass="34818">MVRRIFTKKIGLIIVSVFFAVLLFLTANSVNYGSKNQPKGLLQTYSHTLENVPIDIKYDSDKFFISGYSYDTEVYLTSTNRVKLDSEINSDTRNFKVVADLTKATEGTRKFPLEVKNLPDGVTAETSPANITVTVGKKQTKTFPVEGQVSANQLAGGYQLKNIKTGVSEVKVTSDEATISQIDHVIAALPDNKILSENYSGSVTLQAVSSNGKILPSIINPTKTQLNVEVAELSKTVPIVVELTGQMKDNVSDIRYELDTKGAVVFGKQEDLDKINSIKVKVDISDVSKDTTKTVNLSAGNHLKVSPNKVSVKLTAKKK</sequence>
<protein>
    <submittedName>
        <fullName evidence="1">YbbR-like protein</fullName>
    </submittedName>
</protein>
<keyword evidence="2" id="KW-1185">Reference proteome</keyword>
<evidence type="ECO:0000313" key="2">
    <source>
        <dbReference type="Proteomes" id="UP000003573"/>
    </source>
</evidence>
<dbReference type="AlphaFoldDB" id="G5JVK9"/>
<dbReference type="PANTHER" id="PTHR37804">
    <property type="entry name" value="CDAA REGULATORY PROTEIN CDAR"/>
    <property type="match status" value="1"/>
</dbReference>
<dbReference type="Gene3D" id="2.170.120.30">
    <property type="match status" value="1"/>
</dbReference>
<dbReference type="Gene3D" id="2.170.120.40">
    <property type="entry name" value="YbbR-like domain"/>
    <property type="match status" value="2"/>
</dbReference>
<dbReference type="OrthoDB" id="2960905at2"/>
<proteinExistence type="predicted"/>
<gene>
    <name evidence="1" type="ORF">STRMA_0865</name>
</gene>
<comment type="caution">
    <text evidence="1">The sequence shown here is derived from an EMBL/GenBank/DDBJ whole genome shotgun (WGS) entry which is preliminary data.</text>
</comment>
<name>G5JVK9_9STRE</name>
<dbReference type="Proteomes" id="UP000003573">
    <property type="component" value="Unassembled WGS sequence"/>
</dbReference>
<dbReference type="Pfam" id="PF07949">
    <property type="entry name" value="YbbR"/>
    <property type="match status" value="3"/>
</dbReference>
<organism evidence="1 2">
    <name type="scientific">Streptococcus macacae NCTC 11558</name>
    <dbReference type="NCBI Taxonomy" id="764298"/>
    <lineage>
        <taxon>Bacteria</taxon>
        <taxon>Bacillati</taxon>
        <taxon>Bacillota</taxon>
        <taxon>Bacilli</taxon>
        <taxon>Lactobacillales</taxon>
        <taxon>Streptococcaceae</taxon>
        <taxon>Streptococcus</taxon>
    </lineage>
</organism>
<dbReference type="eggNOG" id="COG4856">
    <property type="taxonomic scope" value="Bacteria"/>
</dbReference>
<dbReference type="InterPro" id="IPR053154">
    <property type="entry name" value="c-di-AMP_regulator"/>
</dbReference>